<organism evidence="3">
    <name type="scientific">Arcella intermedia</name>
    <dbReference type="NCBI Taxonomy" id="1963864"/>
    <lineage>
        <taxon>Eukaryota</taxon>
        <taxon>Amoebozoa</taxon>
        <taxon>Tubulinea</taxon>
        <taxon>Elardia</taxon>
        <taxon>Arcellinida</taxon>
        <taxon>Sphaerothecina</taxon>
        <taxon>Arcellidae</taxon>
        <taxon>Arcella</taxon>
    </lineage>
</organism>
<reference evidence="3" key="1">
    <citation type="journal article" date="2020" name="J. Eukaryot. Microbiol.">
        <title>De novo Sequencing, Assembly and Annotation of the Transcriptome for the Free-Living Testate Amoeba Arcella intermedia.</title>
        <authorList>
            <person name="Ribeiro G.M."/>
            <person name="Porfirio-Sousa A.L."/>
            <person name="Maurer-Alcala X.X."/>
            <person name="Katz L.A."/>
            <person name="Lahr D.J.G."/>
        </authorList>
    </citation>
    <scope>NUCLEOTIDE SEQUENCE</scope>
</reference>
<name>A0A6B2L7M2_9EUKA</name>
<dbReference type="Pfam" id="PF00023">
    <property type="entry name" value="Ank"/>
    <property type="match status" value="1"/>
</dbReference>
<evidence type="ECO:0000256" key="2">
    <source>
        <dbReference type="ARBA" id="ARBA00023043"/>
    </source>
</evidence>
<dbReference type="Gene3D" id="1.25.40.20">
    <property type="entry name" value="Ankyrin repeat-containing domain"/>
    <property type="match status" value="2"/>
</dbReference>
<sequence length="363" mass="41322">MVEARLGNLEAVRRFIEEDGIAVDQEGQGRRTALIASVEAGCFEVVSYLITKRANIEAKDSNHVTPLLMATKRSRWDIAQFLVESRASLHSTDLFGMTPLSWACTYNNLQFAKYLLDHNCSPTSSLSLAGANEIDLPIHCAVKSQSVELVEMLIDYRANIHQKGKQRLTPLNLALVVRPESESAIGRIVGALVKNGASLDELILRFKMNSFVKNILFKPRNFLDLTLSNRITLVERFGHRPLFDGVQGPTSLAYQLISAFTLYWSQLNTILQTNEPYLLWRFLFTSAYQYLYENCQPSPPELLKLFETILDGTDREILRPWFIKLNCFLQNENLNTLVSCYPFLISPFLFCKPDRFIGNVRKT</sequence>
<dbReference type="InterPro" id="IPR036770">
    <property type="entry name" value="Ankyrin_rpt-contain_sf"/>
</dbReference>
<keyword evidence="1" id="KW-0677">Repeat</keyword>
<dbReference type="EMBL" id="GIBP01004020">
    <property type="protein sequence ID" value="NDV32989.1"/>
    <property type="molecule type" value="Transcribed_RNA"/>
</dbReference>
<dbReference type="SUPFAM" id="SSF48403">
    <property type="entry name" value="Ankyrin repeat"/>
    <property type="match status" value="1"/>
</dbReference>
<protein>
    <submittedName>
        <fullName evidence="3">Uncharacterized protein</fullName>
    </submittedName>
</protein>
<evidence type="ECO:0000313" key="3">
    <source>
        <dbReference type="EMBL" id="NDV32989.1"/>
    </source>
</evidence>
<dbReference type="Pfam" id="PF12796">
    <property type="entry name" value="Ank_2"/>
    <property type="match status" value="1"/>
</dbReference>
<dbReference type="AlphaFoldDB" id="A0A6B2L7M2"/>
<dbReference type="SMART" id="SM00248">
    <property type="entry name" value="ANK"/>
    <property type="match status" value="4"/>
</dbReference>
<accession>A0A6B2L7M2</accession>
<proteinExistence type="predicted"/>
<evidence type="ECO:0000256" key="1">
    <source>
        <dbReference type="ARBA" id="ARBA00022737"/>
    </source>
</evidence>
<dbReference type="InterPro" id="IPR002110">
    <property type="entry name" value="Ankyrin_rpt"/>
</dbReference>
<keyword evidence="2" id="KW-0040">ANK repeat</keyword>
<dbReference type="PANTHER" id="PTHR24171">
    <property type="entry name" value="ANKYRIN REPEAT DOMAIN-CONTAINING PROTEIN 39-RELATED"/>
    <property type="match status" value="1"/>
</dbReference>